<sequence>MATTLTGTTERFVTDCLSMAHDMLRLPAKRTWIDYDKEADVLYMSFRKPQRATDTIEINEDVLLRKDGEDIVGITIMNASTQPG</sequence>
<evidence type="ECO:0000313" key="2">
    <source>
        <dbReference type="EMBL" id="VFJ52385.1"/>
    </source>
</evidence>
<gene>
    <name evidence="1" type="ORF">BECKFM1743A_GA0114220_100498</name>
    <name evidence="3" type="ORF">BECKFM1743B_GA0114221_100498</name>
    <name evidence="2" type="ORF">BECKFM1743C_GA0114222_101087</name>
</gene>
<dbReference type="AlphaFoldDB" id="A0A450S6V8"/>
<evidence type="ECO:0000313" key="1">
    <source>
        <dbReference type="EMBL" id="VFJ47617.1"/>
    </source>
</evidence>
<dbReference type="EMBL" id="CAADFA010000108">
    <property type="protein sequence ID" value="VFJ52385.1"/>
    <property type="molecule type" value="Genomic_DNA"/>
</dbReference>
<dbReference type="Pfam" id="PF10049">
    <property type="entry name" value="DUF2283"/>
    <property type="match status" value="1"/>
</dbReference>
<reference evidence="1" key="1">
    <citation type="submission" date="2019-02" db="EMBL/GenBank/DDBJ databases">
        <authorList>
            <person name="Gruber-Vodicka R. H."/>
            <person name="Seah K. B. B."/>
        </authorList>
    </citation>
    <scope>NUCLEOTIDE SEQUENCE</scope>
    <source>
        <strain evidence="1">BECK_BZ163</strain>
        <strain evidence="3">BECK_BZ164</strain>
        <strain evidence="2">BECK_BZ165</strain>
    </source>
</reference>
<accession>A0A450S6V8</accession>
<name>A0A450S6V8_9GAMM</name>
<dbReference type="EMBL" id="CAADEZ010000049">
    <property type="protein sequence ID" value="VFJ47617.1"/>
    <property type="molecule type" value="Genomic_DNA"/>
</dbReference>
<dbReference type="EMBL" id="CAADFL010000049">
    <property type="protein sequence ID" value="VFK07713.1"/>
    <property type="molecule type" value="Genomic_DNA"/>
</dbReference>
<dbReference type="InterPro" id="IPR019270">
    <property type="entry name" value="DUF2283"/>
</dbReference>
<protein>
    <submittedName>
        <fullName evidence="1">Uncharacterized protein YuzE</fullName>
    </submittedName>
</protein>
<organism evidence="1">
    <name type="scientific">Candidatus Kentrum sp. FM</name>
    <dbReference type="NCBI Taxonomy" id="2126340"/>
    <lineage>
        <taxon>Bacteria</taxon>
        <taxon>Pseudomonadati</taxon>
        <taxon>Pseudomonadota</taxon>
        <taxon>Gammaproteobacteria</taxon>
        <taxon>Candidatus Kentrum</taxon>
    </lineage>
</organism>
<proteinExistence type="predicted"/>
<evidence type="ECO:0000313" key="3">
    <source>
        <dbReference type="EMBL" id="VFK07713.1"/>
    </source>
</evidence>